<dbReference type="Proteomes" id="UP001190700">
    <property type="component" value="Unassembled WGS sequence"/>
</dbReference>
<protein>
    <submittedName>
        <fullName evidence="1">Uncharacterized protein</fullName>
    </submittedName>
</protein>
<comment type="caution">
    <text evidence="1">The sequence shown here is derived from an EMBL/GenBank/DDBJ whole genome shotgun (WGS) entry which is preliminary data.</text>
</comment>
<name>A0AAE0KR50_9CHLO</name>
<accession>A0AAE0KR50</accession>
<reference evidence="1 2" key="1">
    <citation type="journal article" date="2015" name="Genome Biol. Evol.">
        <title>Comparative Genomics of a Bacterivorous Green Alga Reveals Evolutionary Causalities and Consequences of Phago-Mixotrophic Mode of Nutrition.</title>
        <authorList>
            <person name="Burns J.A."/>
            <person name="Paasch A."/>
            <person name="Narechania A."/>
            <person name="Kim E."/>
        </authorList>
    </citation>
    <scope>NUCLEOTIDE SEQUENCE [LARGE SCALE GENOMIC DNA]</scope>
    <source>
        <strain evidence="1 2">PLY_AMNH</strain>
    </source>
</reference>
<evidence type="ECO:0000313" key="2">
    <source>
        <dbReference type="Proteomes" id="UP001190700"/>
    </source>
</evidence>
<feature type="non-terminal residue" evidence="1">
    <location>
        <position position="1"/>
    </location>
</feature>
<evidence type="ECO:0000313" key="1">
    <source>
        <dbReference type="EMBL" id="KAK3257672.1"/>
    </source>
</evidence>
<sequence>EAAFGPSHPVVGQSLLAMATFLSKTNRQNEAQGYWKRQVEIMSSALDHRGPRGNAIAPGAEPELEAFSPFGMEPRLAKVVQ</sequence>
<gene>
    <name evidence="1" type="ORF">CYMTET_33252</name>
</gene>
<proteinExistence type="predicted"/>
<keyword evidence="2" id="KW-1185">Reference proteome</keyword>
<dbReference type="EMBL" id="LGRX02020246">
    <property type="protein sequence ID" value="KAK3257672.1"/>
    <property type="molecule type" value="Genomic_DNA"/>
</dbReference>
<dbReference type="AlphaFoldDB" id="A0AAE0KR50"/>
<organism evidence="1 2">
    <name type="scientific">Cymbomonas tetramitiformis</name>
    <dbReference type="NCBI Taxonomy" id="36881"/>
    <lineage>
        <taxon>Eukaryota</taxon>
        <taxon>Viridiplantae</taxon>
        <taxon>Chlorophyta</taxon>
        <taxon>Pyramimonadophyceae</taxon>
        <taxon>Pyramimonadales</taxon>
        <taxon>Pyramimonadaceae</taxon>
        <taxon>Cymbomonas</taxon>
    </lineage>
</organism>